<reference evidence="1 2" key="1">
    <citation type="submission" date="2024-05" db="EMBL/GenBank/DDBJ databases">
        <title>Sinomonas sp. nov., isolated from a waste landfill.</title>
        <authorList>
            <person name="Zhao Y."/>
        </authorList>
    </citation>
    <scope>NUCLEOTIDE SEQUENCE [LARGE SCALE GENOMIC DNA]</scope>
    <source>
        <strain evidence="1 2">CCTCC AB2014300</strain>
    </source>
</reference>
<gene>
    <name evidence="1" type="ORF">ABCQ75_14235</name>
</gene>
<name>A0ABU9X2J5_9MICC</name>
<comment type="caution">
    <text evidence="1">The sequence shown here is derived from an EMBL/GenBank/DDBJ whole genome shotgun (WGS) entry which is preliminary data.</text>
</comment>
<evidence type="ECO:0000313" key="2">
    <source>
        <dbReference type="Proteomes" id="UP001422074"/>
    </source>
</evidence>
<accession>A0ABU9X2J5</accession>
<dbReference type="EMBL" id="JBDFRB010000016">
    <property type="protein sequence ID" value="MEN2745683.1"/>
    <property type="molecule type" value="Genomic_DNA"/>
</dbReference>
<evidence type="ECO:0000313" key="1">
    <source>
        <dbReference type="EMBL" id="MEN2745683.1"/>
    </source>
</evidence>
<keyword evidence="2" id="KW-1185">Reference proteome</keyword>
<sequence>MQAAWETWEGFWVAGRRRGAVRRVFDDGLLTTRVGFLDASGTPFASESLVRLSDDGTTWQAFRYRQEPGSVSAGARRAEAGLGPDTLPASGEHLLVALLEESGRDRTAYLRVDEGCPDEPAAPAEAVRAGTEPVELPDGRSVTAERIDIVAGGVRVASHWLHAGRAVRSAWAGALAFACADEGEALEGLDDGLRAFLQDGFGAD</sequence>
<dbReference type="RefSeq" id="WP_345886185.1">
    <property type="nucleotide sequence ID" value="NZ_JBDFRB010000016.1"/>
</dbReference>
<proteinExistence type="predicted"/>
<organism evidence="1 2">
    <name type="scientific">Sinomonas halotolerans</name>
    <dbReference type="NCBI Taxonomy" id="1644133"/>
    <lineage>
        <taxon>Bacteria</taxon>
        <taxon>Bacillati</taxon>
        <taxon>Actinomycetota</taxon>
        <taxon>Actinomycetes</taxon>
        <taxon>Micrococcales</taxon>
        <taxon>Micrococcaceae</taxon>
        <taxon>Sinomonas</taxon>
    </lineage>
</organism>
<dbReference type="Proteomes" id="UP001422074">
    <property type="component" value="Unassembled WGS sequence"/>
</dbReference>
<protein>
    <submittedName>
        <fullName evidence="1">Uncharacterized protein</fullName>
    </submittedName>
</protein>